<keyword evidence="2" id="KW-1185">Reference proteome</keyword>
<feature type="region of interest" description="Disordered" evidence="1">
    <location>
        <begin position="344"/>
        <end position="369"/>
    </location>
</feature>
<feature type="region of interest" description="Disordered" evidence="1">
    <location>
        <begin position="457"/>
        <end position="477"/>
    </location>
</feature>
<dbReference type="AlphaFoldDB" id="A0A914ULU4"/>
<feature type="region of interest" description="Disordered" evidence="1">
    <location>
        <begin position="279"/>
        <end position="321"/>
    </location>
</feature>
<sequence length="681" mass="74209">MGRLAKAVLRPVQNKENIKRVDSSVIVKKKDVQQATTKMNLALKKTLGSDFPTITSSDPKQRIAEARRKYSQLNRPARVPLKTSFSSNINIEHSSTNSRSLEESEGVSTADEFELCPTALNSILNNEGIKARGQSSGALGAGRVSLYGLRASLRRASLFPEGINHLTINDPEAVRSSLAVEKCRMMKEQQSDNSVVKIPGSILKKPAVIAYTSNSLMSTMKINDVFSTKKRLPTTDGRGVKFADDVKGGDEARRCLAFEYNCDNDDQASASLTSSMSIPTDILANTSRGERDHKKEGDISVDGDTQMQTQKSFKSRSSGDVRDFFDQLSPTTLNRFIRIAGERSLHQTSKAQDKAIEPPTETPTALSSIPKANIDRLSIIPEYSPSESSSYLSTLKKPQPSSTVSVATPKIEKKPKRRSAFSSVAQDASRLAELDMSLSKTLVDDVSAEGSTVFEVPSNDTLTADRSPKNEQNDSTLEVEVKTPRFVRPAHIFVAPSVTPPMLIDHDMQRMKPPMVTPLFLRNNYTNKRTVEKAPAQGTPKDNAATEDSACTSKVDFSAIVFGGVANSTVLDEPNSTTTTMTLRELPSRTKQPPTMPPLDLSPIALAGDNGAQLDKPKKKKGGSSKRSIVADALLDQEVMLINERPKRAKNFLSRPINPLSSVLETGDNTQFVPIVIAAAD</sequence>
<feature type="compositionally biased region" description="Polar residues" evidence="1">
    <location>
        <begin position="303"/>
        <end position="316"/>
    </location>
</feature>
<dbReference type="Proteomes" id="UP000887566">
    <property type="component" value="Unplaced"/>
</dbReference>
<accession>A0A914ULU4</accession>
<reference evidence="3" key="1">
    <citation type="submission" date="2022-11" db="UniProtKB">
        <authorList>
            <consortium name="WormBaseParasite"/>
        </authorList>
    </citation>
    <scope>IDENTIFICATION</scope>
</reference>
<feature type="compositionally biased region" description="Basic and acidic residues" evidence="1">
    <location>
        <begin position="288"/>
        <end position="298"/>
    </location>
</feature>
<dbReference type="WBParaSite" id="PSAMB.scaffold1082size36158.g10899.t1">
    <property type="protein sequence ID" value="PSAMB.scaffold1082size36158.g10899.t1"/>
    <property type="gene ID" value="PSAMB.scaffold1082size36158.g10899"/>
</dbReference>
<evidence type="ECO:0000313" key="2">
    <source>
        <dbReference type="Proteomes" id="UP000887566"/>
    </source>
</evidence>
<feature type="compositionally biased region" description="Basic and acidic residues" evidence="1">
    <location>
        <begin position="344"/>
        <end position="356"/>
    </location>
</feature>
<feature type="region of interest" description="Disordered" evidence="1">
    <location>
        <begin position="390"/>
        <end position="422"/>
    </location>
</feature>
<name>A0A914ULU4_9BILA</name>
<evidence type="ECO:0000256" key="1">
    <source>
        <dbReference type="SAM" id="MobiDB-lite"/>
    </source>
</evidence>
<organism evidence="2 3">
    <name type="scientific">Plectus sambesii</name>
    <dbReference type="NCBI Taxonomy" id="2011161"/>
    <lineage>
        <taxon>Eukaryota</taxon>
        <taxon>Metazoa</taxon>
        <taxon>Ecdysozoa</taxon>
        <taxon>Nematoda</taxon>
        <taxon>Chromadorea</taxon>
        <taxon>Plectida</taxon>
        <taxon>Plectina</taxon>
        <taxon>Plectoidea</taxon>
        <taxon>Plectidae</taxon>
        <taxon>Plectus</taxon>
    </lineage>
</organism>
<feature type="region of interest" description="Disordered" evidence="1">
    <location>
        <begin position="573"/>
        <end position="627"/>
    </location>
</feature>
<feature type="compositionally biased region" description="Polar residues" evidence="1">
    <location>
        <begin position="573"/>
        <end position="582"/>
    </location>
</feature>
<evidence type="ECO:0000313" key="3">
    <source>
        <dbReference type="WBParaSite" id="PSAMB.scaffold1082size36158.g10899.t1"/>
    </source>
</evidence>
<proteinExistence type="predicted"/>
<protein>
    <submittedName>
        <fullName evidence="3">Uncharacterized protein</fullName>
    </submittedName>
</protein>